<evidence type="ECO:0000313" key="2">
    <source>
        <dbReference type="EMBL" id="CAH2292927.1"/>
    </source>
</evidence>
<accession>A0AAD1W893</accession>
<dbReference type="AlphaFoldDB" id="A0AAD1W893"/>
<evidence type="ECO:0000313" key="3">
    <source>
        <dbReference type="Proteomes" id="UP001295444"/>
    </source>
</evidence>
<feature type="compositionally biased region" description="Acidic residues" evidence="1">
    <location>
        <begin position="31"/>
        <end position="43"/>
    </location>
</feature>
<dbReference type="EMBL" id="OW240916">
    <property type="protein sequence ID" value="CAH2292927.1"/>
    <property type="molecule type" value="Genomic_DNA"/>
</dbReference>
<organism evidence="2 3">
    <name type="scientific">Pelobates cultripes</name>
    <name type="common">Western spadefoot toad</name>
    <dbReference type="NCBI Taxonomy" id="61616"/>
    <lineage>
        <taxon>Eukaryota</taxon>
        <taxon>Metazoa</taxon>
        <taxon>Chordata</taxon>
        <taxon>Craniata</taxon>
        <taxon>Vertebrata</taxon>
        <taxon>Euteleostomi</taxon>
        <taxon>Amphibia</taxon>
        <taxon>Batrachia</taxon>
        <taxon>Anura</taxon>
        <taxon>Pelobatoidea</taxon>
        <taxon>Pelobatidae</taxon>
        <taxon>Pelobates</taxon>
    </lineage>
</organism>
<protein>
    <submittedName>
        <fullName evidence="2">Uncharacterized protein</fullName>
    </submittedName>
</protein>
<proteinExistence type="predicted"/>
<evidence type="ECO:0000256" key="1">
    <source>
        <dbReference type="SAM" id="MobiDB-lite"/>
    </source>
</evidence>
<gene>
    <name evidence="2" type="ORF">PECUL_23A029208</name>
</gene>
<feature type="region of interest" description="Disordered" evidence="1">
    <location>
        <begin position="30"/>
        <end position="68"/>
    </location>
</feature>
<name>A0AAD1W893_PELCU</name>
<reference evidence="2" key="1">
    <citation type="submission" date="2022-03" db="EMBL/GenBank/DDBJ databases">
        <authorList>
            <person name="Alioto T."/>
            <person name="Alioto T."/>
            <person name="Gomez Garrido J."/>
        </authorList>
    </citation>
    <scope>NUCLEOTIDE SEQUENCE</scope>
</reference>
<keyword evidence="3" id="KW-1185">Reference proteome</keyword>
<dbReference type="Proteomes" id="UP001295444">
    <property type="component" value="Chromosome 05"/>
</dbReference>
<sequence length="68" mass="7637">MARLSCHLAKESLAGQKSARLWKRAKAQLDSESELSDIEEESYRDDSEVVSDPGSDAYDEETDRSKDT</sequence>